<organism evidence="2 3">
    <name type="scientific">Rhizobium rhizogenes NBRC 13257</name>
    <dbReference type="NCBI Taxonomy" id="1220581"/>
    <lineage>
        <taxon>Bacteria</taxon>
        <taxon>Pseudomonadati</taxon>
        <taxon>Pseudomonadota</taxon>
        <taxon>Alphaproteobacteria</taxon>
        <taxon>Hyphomicrobiales</taxon>
        <taxon>Rhizobiaceae</taxon>
        <taxon>Rhizobium/Agrobacterium group</taxon>
        <taxon>Rhizobium</taxon>
    </lineage>
</organism>
<evidence type="ECO:0000256" key="1">
    <source>
        <dbReference type="SAM" id="Phobius"/>
    </source>
</evidence>
<keyword evidence="1" id="KW-0472">Membrane</keyword>
<protein>
    <submittedName>
        <fullName evidence="2">Uncharacterized protein</fullName>
    </submittedName>
</protein>
<proteinExistence type="predicted"/>
<keyword evidence="1" id="KW-1133">Transmembrane helix</keyword>
<dbReference type="Proteomes" id="UP000026941">
    <property type="component" value="Unassembled WGS sequence"/>
</dbReference>
<gene>
    <name evidence="2" type="ORF">RRH01S_01_05210</name>
</gene>
<accession>A0AA87PW61</accession>
<name>A0AA87PW61_RHIRH</name>
<dbReference type="EMBL" id="BAYX01000001">
    <property type="protein sequence ID" value="GAJ91050.1"/>
    <property type="molecule type" value="Genomic_DNA"/>
</dbReference>
<dbReference type="RefSeq" id="WP_042469859.1">
    <property type="nucleotide sequence ID" value="NZ_BAYX01000001.1"/>
</dbReference>
<sequence>MISIIAKLLGGSELAAWAVISLLMVAAFGGTYALADHRGYGRAETHYTAQIAQMKADAATARADEIDRQSAVNDAAKAAEARRIAEIQAANQSLQIQIEELQREADQDPDANRSALGADSVRRINQIR</sequence>
<dbReference type="AlphaFoldDB" id="A0AA87PW61"/>
<feature type="transmembrane region" description="Helical" evidence="1">
    <location>
        <begin position="14"/>
        <end position="35"/>
    </location>
</feature>
<evidence type="ECO:0000313" key="2">
    <source>
        <dbReference type="EMBL" id="GAJ91050.1"/>
    </source>
</evidence>
<comment type="caution">
    <text evidence="2">The sequence shown here is derived from an EMBL/GenBank/DDBJ whole genome shotgun (WGS) entry which is preliminary data.</text>
</comment>
<reference evidence="2 3" key="1">
    <citation type="submission" date="2014-05" db="EMBL/GenBank/DDBJ databases">
        <title>Whole genome shotgun sequence of Rhizobium rhizogenes NBRC 13257.</title>
        <authorList>
            <person name="Katano-Makiyama Y."/>
            <person name="Hosoyama A."/>
            <person name="Hashimoto M."/>
            <person name="Hosoyama Y."/>
            <person name="Noguchi M."/>
            <person name="Tsuchikane K."/>
            <person name="Kimura A."/>
            <person name="Ohji S."/>
            <person name="Ichikawa N."/>
            <person name="Yamazoe A."/>
            <person name="Fujita N."/>
        </authorList>
    </citation>
    <scope>NUCLEOTIDE SEQUENCE [LARGE SCALE GENOMIC DNA]</scope>
    <source>
        <strain evidence="2 3">NBRC 13257</strain>
    </source>
</reference>
<evidence type="ECO:0000313" key="3">
    <source>
        <dbReference type="Proteomes" id="UP000026941"/>
    </source>
</evidence>
<keyword evidence="1" id="KW-0812">Transmembrane</keyword>